<dbReference type="Pfam" id="PF21539">
    <property type="entry name" value="Med15_C"/>
    <property type="match status" value="1"/>
</dbReference>
<feature type="compositionally biased region" description="Polar residues" evidence="1">
    <location>
        <begin position="327"/>
        <end position="350"/>
    </location>
</feature>
<evidence type="ECO:0000313" key="3">
    <source>
        <dbReference type="EMBL" id="KAL3637097.1"/>
    </source>
</evidence>
<evidence type="ECO:0000259" key="2">
    <source>
        <dbReference type="Pfam" id="PF21539"/>
    </source>
</evidence>
<evidence type="ECO:0000256" key="1">
    <source>
        <dbReference type="SAM" id="MobiDB-lite"/>
    </source>
</evidence>
<dbReference type="PANTHER" id="PTHR33137:SF4">
    <property type="entry name" value="MEDIATOR OF RNA POLYMERASE II TRANSCRIPTION SUBUNIT 15A-RELATED"/>
    <property type="match status" value="1"/>
</dbReference>
<protein>
    <recommendedName>
        <fullName evidence="2">ARC105/Med15 mediator subunit C-terminal domain-containing protein</fullName>
    </recommendedName>
</protein>
<organism evidence="3 4">
    <name type="scientific">Castilleja foliolosa</name>
    <dbReference type="NCBI Taxonomy" id="1961234"/>
    <lineage>
        <taxon>Eukaryota</taxon>
        <taxon>Viridiplantae</taxon>
        <taxon>Streptophyta</taxon>
        <taxon>Embryophyta</taxon>
        <taxon>Tracheophyta</taxon>
        <taxon>Spermatophyta</taxon>
        <taxon>Magnoliopsida</taxon>
        <taxon>eudicotyledons</taxon>
        <taxon>Gunneridae</taxon>
        <taxon>Pentapetalae</taxon>
        <taxon>asterids</taxon>
        <taxon>lamiids</taxon>
        <taxon>Lamiales</taxon>
        <taxon>Orobanchaceae</taxon>
        <taxon>Pedicularideae</taxon>
        <taxon>Castillejinae</taxon>
        <taxon>Castilleja</taxon>
    </lineage>
</organism>
<comment type="caution">
    <text evidence="3">The sequence shown here is derived from an EMBL/GenBank/DDBJ whole genome shotgun (WGS) entry which is preliminary data.</text>
</comment>
<feature type="domain" description="ARC105/Med15 mediator subunit C-terminal" evidence="2">
    <location>
        <begin position="562"/>
        <end position="627"/>
    </location>
</feature>
<dbReference type="InterPro" id="IPR044661">
    <property type="entry name" value="MED15a/b/c-like"/>
</dbReference>
<feature type="compositionally biased region" description="Basic residues" evidence="1">
    <location>
        <begin position="360"/>
        <end position="374"/>
    </location>
</feature>
<reference evidence="4" key="1">
    <citation type="journal article" date="2024" name="IScience">
        <title>Strigolactones Initiate the Formation of Haustorium-like Structures in Castilleja.</title>
        <authorList>
            <person name="Buerger M."/>
            <person name="Peterson D."/>
            <person name="Chory J."/>
        </authorList>
    </citation>
    <scope>NUCLEOTIDE SEQUENCE [LARGE SCALE GENOMIC DNA]</scope>
</reference>
<dbReference type="EMBL" id="JAVIJP010000026">
    <property type="protein sequence ID" value="KAL3637097.1"/>
    <property type="molecule type" value="Genomic_DNA"/>
</dbReference>
<dbReference type="Proteomes" id="UP001632038">
    <property type="component" value="Unassembled WGS sequence"/>
</dbReference>
<gene>
    <name evidence="3" type="ORF">CASFOL_019396</name>
</gene>
<feature type="region of interest" description="Disordered" evidence="1">
    <location>
        <begin position="323"/>
        <end position="391"/>
    </location>
</feature>
<sequence>MLSEGSRRQSGSMYEPAQPELVRMSFHQALPELLQNSFRQPRKLTLADQMAQTELLHMSSFLQAQNFTMADQMKPVGNQAQSVCLGFGPSQEYTPQSQLSNSTEWNDRAYYSASPVCFPNQMSMLSEGGKRESGSMHEPAQPELLHMSPFHQAQNFTIAGQMKPVGSQAQSVCLGFGPLQESTPQSQPTNSTEWVDRAYCRILQLKEMFLPYLLSEYKRSQELRRTANDPQTLDKCGRMIISAKRLISFLSMSRFHVSRWKKEKLFENMNNIMKLENQAKASNTHAQKQSQPIVGPNNRVCSQNIIQFNNSQQLRCNNQAYAAHPNNPAQLNNKNVSPTLNNNQPNSQTMKRQRENKKQVVQKKKANVQKKTRRSGGLTNQGKPPLPPVSGVNSPQKFFKSVPPSMSTLSCAFPSPLVPLTPCSKPADFAKSPLSVNENCKFTSNSAAPTLQDTRQNLIVADAHQGTISPIANTESGEKQSSCERLVNVTSAGLFQEIEEINESFLEVKVDVMNTDVLINYTDDVMKTDDVSMIGFDDCIRIRCSYVPIGPASKHMIHRLLLELFVPANYPAISPTVYEEMHRDCGDSEEGKYMWAKAKSSFRMKLGSFSQPITVKQMASAWEASAREVIVECTENWRR</sequence>
<evidence type="ECO:0000313" key="4">
    <source>
        <dbReference type="Proteomes" id="UP001632038"/>
    </source>
</evidence>
<accession>A0ABD3D8M2</accession>
<dbReference type="AlphaFoldDB" id="A0ABD3D8M2"/>
<dbReference type="PANTHER" id="PTHR33137">
    <property type="entry name" value="MEDIATOR OF RNA POLYMERASE II TRANSCRIPTION SUBUNIT 15A-RELATED"/>
    <property type="match status" value="1"/>
</dbReference>
<name>A0ABD3D8M2_9LAMI</name>
<dbReference type="InterPro" id="IPR048386">
    <property type="entry name" value="Med15_C"/>
</dbReference>
<keyword evidence="4" id="KW-1185">Reference proteome</keyword>
<proteinExistence type="predicted"/>